<organism evidence="4 5">
    <name type="scientific">Acidihalobacter ferrooxydans</name>
    <dbReference type="NCBI Taxonomy" id="1765967"/>
    <lineage>
        <taxon>Bacteria</taxon>
        <taxon>Pseudomonadati</taxon>
        <taxon>Pseudomonadota</taxon>
        <taxon>Gammaproteobacteria</taxon>
        <taxon>Chromatiales</taxon>
        <taxon>Ectothiorhodospiraceae</taxon>
        <taxon>Acidihalobacter</taxon>
    </lineage>
</organism>
<dbReference type="EMBL" id="CP019434">
    <property type="protein sequence ID" value="APZ42432.1"/>
    <property type="molecule type" value="Genomic_DNA"/>
</dbReference>
<dbReference type="InterPro" id="IPR002347">
    <property type="entry name" value="SDR_fam"/>
</dbReference>
<dbReference type="PANTHER" id="PTHR42901">
    <property type="entry name" value="ALCOHOL DEHYDROGENASE"/>
    <property type="match status" value="1"/>
</dbReference>
<dbReference type="InterPro" id="IPR036291">
    <property type="entry name" value="NAD(P)-bd_dom_sf"/>
</dbReference>
<comment type="similarity">
    <text evidence="1">Belongs to the short-chain dehydrogenases/reductases (SDR) family.</text>
</comment>
<dbReference type="Pfam" id="PF00106">
    <property type="entry name" value="adh_short"/>
    <property type="match status" value="1"/>
</dbReference>
<evidence type="ECO:0008006" key="6">
    <source>
        <dbReference type="Google" id="ProtNLM"/>
    </source>
</evidence>
<evidence type="ECO:0000256" key="2">
    <source>
        <dbReference type="ARBA" id="ARBA00023002"/>
    </source>
</evidence>
<evidence type="ECO:0000313" key="5">
    <source>
        <dbReference type="Proteomes" id="UP000243807"/>
    </source>
</evidence>
<dbReference type="PANTHER" id="PTHR42901:SF1">
    <property type="entry name" value="ALCOHOL DEHYDROGENASE"/>
    <property type="match status" value="1"/>
</dbReference>
<dbReference type="PRINTS" id="PR00081">
    <property type="entry name" value="GDHRDH"/>
</dbReference>
<dbReference type="STRING" id="1765967.BW247_04465"/>
<keyword evidence="2" id="KW-0560">Oxidoreductase</keyword>
<dbReference type="KEGG" id="afy:BW247_04465"/>
<dbReference type="SUPFAM" id="SSF51735">
    <property type="entry name" value="NAD(P)-binding Rossmann-fold domains"/>
    <property type="match status" value="1"/>
</dbReference>
<dbReference type="RefSeq" id="WP_076836034.1">
    <property type="nucleotide sequence ID" value="NZ_CP019434.1"/>
</dbReference>
<gene>
    <name evidence="4" type="ORF">BW247_04465</name>
</gene>
<dbReference type="Gene3D" id="3.40.50.720">
    <property type="entry name" value="NAD(P)-binding Rossmann-like Domain"/>
    <property type="match status" value="1"/>
</dbReference>
<dbReference type="Proteomes" id="UP000243807">
    <property type="component" value="Chromosome"/>
</dbReference>
<feature type="region of interest" description="Disordered" evidence="3">
    <location>
        <begin position="224"/>
        <end position="255"/>
    </location>
</feature>
<evidence type="ECO:0000313" key="4">
    <source>
        <dbReference type="EMBL" id="APZ42432.1"/>
    </source>
</evidence>
<sequence length="255" mass="27357">MSKLRRILITGAASGVGRALALDCCRLGWQVVALDKDAEGLDALHAAAATEDAGVIPWLLPVEFSELDHDDADVVAEALAREFGGLDAIVHLAFEFGTAFPLENYPQALAKKLFDANVLGPLALTQSVLPLLRESRGVVVFSGDSVVDDGAYWGFYGITRAATEYLARMWQAELADSGVSWMRFDLGQVGTGLRSRVLPGALRSEAEASEAAARRLFERIDQSLAGPGGHGFSPSEEDDQSLRTSKNAAFMEDET</sequence>
<dbReference type="OrthoDB" id="9790785at2"/>
<reference evidence="4 5" key="1">
    <citation type="submission" date="2017-01" db="EMBL/GenBank/DDBJ databases">
        <title>Draft sequence of Acidihalobacter ferrooxidans strain DSM 14175 (strain V8).</title>
        <authorList>
            <person name="Khaleque H.N."/>
            <person name="Ramsay J.P."/>
            <person name="Murphy R.J.T."/>
            <person name="Kaksonen A.H."/>
            <person name="Boxall N.J."/>
            <person name="Watkin E.L.J."/>
        </authorList>
    </citation>
    <scope>NUCLEOTIDE SEQUENCE [LARGE SCALE GENOMIC DNA]</scope>
    <source>
        <strain evidence="4 5">V8</strain>
    </source>
</reference>
<name>A0A1P8UF20_9GAMM</name>
<keyword evidence="5" id="KW-1185">Reference proteome</keyword>
<dbReference type="AlphaFoldDB" id="A0A1P8UF20"/>
<proteinExistence type="inferred from homology"/>
<dbReference type="GO" id="GO:0016491">
    <property type="term" value="F:oxidoreductase activity"/>
    <property type="evidence" value="ECO:0007669"/>
    <property type="project" value="UniProtKB-KW"/>
</dbReference>
<protein>
    <recommendedName>
        <fullName evidence="6">Short-chain dehydrogenase</fullName>
    </recommendedName>
</protein>
<evidence type="ECO:0000256" key="3">
    <source>
        <dbReference type="SAM" id="MobiDB-lite"/>
    </source>
</evidence>
<accession>A0A1P8UF20</accession>
<evidence type="ECO:0000256" key="1">
    <source>
        <dbReference type="ARBA" id="ARBA00006484"/>
    </source>
</evidence>